<dbReference type="Pfam" id="PF14580">
    <property type="entry name" value="LRR_9"/>
    <property type="match status" value="1"/>
</dbReference>
<dbReference type="Pfam" id="PF13516">
    <property type="entry name" value="LRR_6"/>
    <property type="match status" value="1"/>
</dbReference>
<keyword evidence="3" id="KW-0963">Cytoplasm</keyword>
<dbReference type="GO" id="GO:0005634">
    <property type="term" value="C:nucleus"/>
    <property type="evidence" value="ECO:0007669"/>
    <property type="project" value="UniProtKB-SubCell"/>
</dbReference>
<evidence type="ECO:0000313" key="13">
    <source>
        <dbReference type="EMBL" id="KAG8228017.1"/>
    </source>
</evidence>
<evidence type="ECO:0000256" key="5">
    <source>
        <dbReference type="ARBA" id="ARBA00022737"/>
    </source>
</evidence>
<evidence type="ECO:0000256" key="12">
    <source>
        <dbReference type="ARBA" id="ARBA00076677"/>
    </source>
</evidence>
<dbReference type="Proteomes" id="UP000792457">
    <property type="component" value="Unassembled WGS sequence"/>
</dbReference>
<dbReference type="GO" id="GO:0030620">
    <property type="term" value="F:U2 snRNA binding"/>
    <property type="evidence" value="ECO:0007669"/>
    <property type="project" value="InterPro"/>
</dbReference>
<comment type="caution">
    <text evidence="13">The sequence shown here is derived from an EMBL/GenBank/DDBJ whole genome shotgun (WGS) entry which is preliminary data.</text>
</comment>
<evidence type="ECO:0000256" key="2">
    <source>
        <dbReference type="ARBA" id="ARBA00004300"/>
    </source>
</evidence>
<dbReference type="InterPro" id="IPR044640">
    <property type="entry name" value="RU2A"/>
</dbReference>
<proteinExistence type="inferred from homology"/>
<dbReference type="InterPro" id="IPR001611">
    <property type="entry name" value="Leu-rich_rpt"/>
</dbReference>
<reference evidence="13" key="2">
    <citation type="submission" date="2017-10" db="EMBL/GenBank/DDBJ databases">
        <title>Ladona fulva Genome sequencing and assembly.</title>
        <authorList>
            <person name="Murali S."/>
            <person name="Richards S."/>
            <person name="Bandaranaike D."/>
            <person name="Bellair M."/>
            <person name="Blankenburg K."/>
            <person name="Chao H."/>
            <person name="Dinh H."/>
            <person name="Doddapaneni H."/>
            <person name="Dugan-Rocha S."/>
            <person name="Elkadiri S."/>
            <person name="Gnanaolivu R."/>
            <person name="Hernandez B."/>
            <person name="Skinner E."/>
            <person name="Javaid M."/>
            <person name="Lee S."/>
            <person name="Li M."/>
            <person name="Ming W."/>
            <person name="Munidasa M."/>
            <person name="Muniz J."/>
            <person name="Nguyen L."/>
            <person name="Hughes D."/>
            <person name="Osuji N."/>
            <person name="Pu L.-L."/>
            <person name="Puazo M."/>
            <person name="Qu C."/>
            <person name="Quiroz J."/>
            <person name="Raj R."/>
            <person name="Weissenberger G."/>
            <person name="Xin Y."/>
            <person name="Zou X."/>
            <person name="Han Y."/>
            <person name="Worley K."/>
            <person name="Muzny D."/>
            <person name="Gibbs R."/>
        </authorList>
    </citation>
    <scope>NUCLEOTIDE SEQUENCE</scope>
    <source>
        <strain evidence="13">Sampled in the wild</strain>
    </source>
</reference>
<dbReference type="PANTHER" id="PTHR10552:SF6">
    <property type="entry name" value="U2 SMALL NUCLEAR RIBONUCLEOPROTEIN A"/>
    <property type="match status" value="1"/>
</dbReference>
<evidence type="ECO:0000256" key="4">
    <source>
        <dbReference type="ARBA" id="ARBA00022614"/>
    </source>
</evidence>
<dbReference type="GO" id="GO:0000398">
    <property type="term" value="P:mRNA splicing, via spliceosome"/>
    <property type="evidence" value="ECO:0007669"/>
    <property type="project" value="InterPro"/>
</dbReference>
<evidence type="ECO:0000256" key="9">
    <source>
        <dbReference type="ARBA" id="ARBA00024196"/>
    </source>
</evidence>
<organism evidence="13 14">
    <name type="scientific">Ladona fulva</name>
    <name type="common">Scarce chaser dragonfly</name>
    <name type="synonym">Libellula fulva</name>
    <dbReference type="NCBI Taxonomy" id="123851"/>
    <lineage>
        <taxon>Eukaryota</taxon>
        <taxon>Metazoa</taxon>
        <taxon>Ecdysozoa</taxon>
        <taxon>Arthropoda</taxon>
        <taxon>Hexapoda</taxon>
        <taxon>Insecta</taxon>
        <taxon>Pterygota</taxon>
        <taxon>Palaeoptera</taxon>
        <taxon>Odonata</taxon>
        <taxon>Epiprocta</taxon>
        <taxon>Anisoptera</taxon>
        <taxon>Libelluloidea</taxon>
        <taxon>Libellulidae</taxon>
        <taxon>Ladona</taxon>
    </lineage>
</organism>
<accession>A0A8K0K471</accession>
<keyword evidence="7" id="KW-0206">Cytoskeleton</keyword>
<comment type="subcellular location">
    <subcellularLocation>
        <location evidence="2">Cytoplasm</location>
        <location evidence="2">Cytoskeleton</location>
        <location evidence="2">Microtubule organizing center</location>
        <location evidence="2">Centrosome</location>
    </subcellularLocation>
    <subcellularLocation>
        <location evidence="1">Nucleus</location>
    </subcellularLocation>
</comment>
<keyword evidence="8" id="KW-0539">Nucleus</keyword>
<dbReference type="AlphaFoldDB" id="A0A8K0K471"/>
<dbReference type="Gene3D" id="3.80.10.10">
    <property type="entry name" value="Ribonuclease Inhibitor"/>
    <property type="match status" value="2"/>
</dbReference>
<sequence length="243" mass="26930">MAEEEAIGSIDLSSKGLKKLDKAVGDQNHATVLILDDNELQRLDNVGTYLGLQKISAVRNQLIRMYGVSKLQNLTSLNLAHNNLVGIEGLKELVNLRWLCLSGNNVKAIDHLNTNINLEHLDLSENNIGCISDLSHLQNLKELLLHGNRISSLQFCQKYLPMSLESLSLADNRIADLNEVSHVSHLPVLREFTIAGNPCVAAATAVATHPHTPGHGFDYRPFVINWCMNLRVLDGYIVDAKER</sequence>
<dbReference type="GO" id="GO:0005813">
    <property type="term" value="C:centrosome"/>
    <property type="evidence" value="ECO:0007669"/>
    <property type="project" value="UniProtKB-SubCell"/>
</dbReference>
<dbReference type="OrthoDB" id="5954088at2759"/>
<dbReference type="PANTHER" id="PTHR10552">
    <property type="entry name" value="U2 SMALL NUCLEAR RIBONUCLEOPROTEIN A"/>
    <property type="match status" value="1"/>
</dbReference>
<dbReference type="GO" id="GO:0030030">
    <property type="term" value="P:cell projection organization"/>
    <property type="evidence" value="ECO:0007669"/>
    <property type="project" value="UniProtKB-KW"/>
</dbReference>
<evidence type="ECO:0000256" key="8">
    <source>
        <dbReference type="ARBA" id="ARBA00023242"/>
    </source>
</evidence>
<name>A0A8K0K471_LADFU</name>
<evidence type="ECO:0000256" key="3">
    <source>
        <dbReference type="ARBA" id="ARBA00022490"/>
    </source>
</evidence>
<evidence type="ECO:0000313" key="14">
    <source>
        <dbReference type="Proteomes" id="UP000792457"/>
    </source>
</evidence>
<keyword evidence="14" id="KW-1185">Reference proteome</keyword>
<protein>
    <recommendedName>
        <fullName evidence="11">Centrosomal protein of 97 kDa</fullName>
    </recommendedName>
    <alternativeName>
        <fullName evidence="12">Leucine-rich repeat and IQ domain-containing protein 2</fullName>
    </alternativeName>
</protein>
<evidence type="ECO:0000256" key="10">
    <source>
        <dbReference type="ARBA" id="ARBA00058656"/>
    </source>
</evidence>
<comment type="similarity">
    <text evidence="9">Belongs to the U2 small nuclear ribonucleoprotein A family.</text>
</comment>
<dbReference type="FunFam" id="3.80.10.10:FF:000165">
    <property type="entry name" value="Centrosomal protein of 97 kDa"/>
    <property type="match status" value="1"/>
</dbReference>
<dbReference type="SMART" id="SM00365">
    <property type="entry name" value="LRR_SD22"/>
    <property type="match status" value="5"/>
</dbReference>
<dbReference type="InterPro" id="IPR032675">
    <property type="entry name" value="LRR_dom_sf"/>
</dbReference>
<comment type="function">
    <text evidence="10">Acts as a key negative regulator of ciliogenesis in collaboration with CCP110 by capping the mother centriole thereby preventing cilia formation. Required for recruitment of CCP110 to the centrosome.</text>
</comment>
<reference evidence="13" key="1">
    <citation type="submission" date="2013-04" db="EMBL/GenBank/DDBJ databases">
        <authorList>
            <person name="Qu J."/>
            <person name="Murali S.C."/>
            <person name="Bandaranaike D."/>
            <person name="Bellair M."/>
            <person name="Blankenburg K."/>
            <person name="Chao H."/>
            <person name="Dinh H."/>
            <person name="Doddapaneni H."/>
            <person name="Downs B."/>
            <person name="Dugan-Rocha S."/>
            <person name="Elkadiri S."/>
            <person name="Gnanaolivu R.D."/>
            <person name="Hernandez B."/>
            <person name="Javaid M."/>
            <person name="Jayaseelan J.C."/>
            <person name="Lee S."/>
            <person name="Li M."/>
            <person name="Ming W."/>
            <person name="Munidasa M."/>
            <person name="Muniz J."/>
            <person name="Nguyen L."/>
            <person name="Ongeri F."/>
            <person name="Osuji N."/>
            <person name="Pu L.-L."/>
            <person name="Puazo M."/>
            <person name="Qu C."/>
            <person name="Quiroz J."/>
            <person name="Raj R."/>
            <person name="Weissenberger G."/>
            <person name="Xin Y."/>
            <person name="Zou X."/>
            <person name="Han Y."/>
            <person name="Richards S."/>
            <person name="Worley K."/>
            <person name="Muzny D."/>
            <person name="Gibbs R."/>
        </authorList>
    </citation>
    <scope>NUCLEOTIDE SEQUENCE</scope>
    <source>
        <strain evidence="13">Sampled in the wild</strain>
    </source>
</reference>
<gene>
    <name evidence="13" type="ORF">J437_LFUL003652</name>
</gene>
<keyword evidence="4" id="KW-0433">Leucine-rich repeat</keyword>
<evidence type="ECO:0000256" key="11">
    <source>
        <dbReference type="ARBA" id="ARBA00068862"/>
    </source>
</evidence>
<evidence type="ECO:0000256" key="7">
    <source>
        <dbReference type="ARBA" id="ARBA00023212"/>
    </source>
</evidence>
<evidence type="ECO:0000256" key="6">
    <source>
        <dbReference type="ARBA" id="ARBA00022794"/>
    </source>
</evidence>
<dbReference type="PROSITE" id="PS51450">
    <property type="entry name" value="LRR"/>
    <property type="match status" value="5"/>
</dbReference>
<keyword evidence="5" id="KW-0677">Repeat</keyword>
<dbReference type="SUPFAM" id="SSF52058">
    <property type="entry name" value="L domain-like"/>
    <property type="match status" value="1"/>
</dbReference>
<dbReference type="EMBL" id="KZ308356">
    <property type="protein sequence ID" value="KAG8228017.1"/>
    <property type="molecule type" value="Genomic_DNA"/>
</dbReference>
<keyword evidence="6" id="KW-0970">Cilium biogenesis/degradation</keyword>
<evidence type="ECO:0000256" key="1">
    <source>
        <dbReference type="ARBA" id="ARBA00004123"/>
    </source>
</evidence>